<reference evidence="3 4" key="1">
    <citation type="submission" date="2024-01" db="EMBL/GenBank/DDBJ databases">
        <title>Comparative genomics of Cryptococcus and Kwoniella reveals pathogenesis evolution and contrasting modes of karyotype evolution via chromosome fusion or intercentromeric recombination.</title>
        <authorList>
            <person name="Coelho M.A."/>
            <person name="David-Palma M."/>
            <person name="Shea T."/>
            <person name="Bowers K."/>
            <person name="McGinley-Smith S."/>
            <person name="Mohammad A.W."/>
            <person name="Gnirke A."/>
            <person name="Yurkov A.M."/>
            <person name="Nowrousian M."/>
            <person name="Sun S."/>
            <person name="Cuomo C.A."/>
            <person name="Heitman J."/>
        </authorList>
    </citation>
    <scope>NUCLEOTIDE SEQUENCE [LARGE SCALE GENOMIC DNA]</scope>
    <source>
        <strain evidence="3 4">PYCC6329</strain>
    </source>
</reference>
<dbReference type="KEGG" id="ker:91106052"/>
<dbReference type="EMBL" id="CP144090">
    <property type="protein sequence ID" value="WWD09129.1"/>
    <property type="molecule type" value="Genomic_DNA"/>
</dbReference>
<evidence type="ECO:0000313" key="3">
    <source>
        <dbReference type="EMBL" id="WWD09129.1"/>
    </source>
</evidence>
<dbReference type="Proteomes" id="UP001358614">
    <property type="component" value="Chromosome 2"/>
</dbReference>
<gene>
    <name evidence="3" type="ORF">V865_007251</name>
</gene>
<organism evidence="3 4">
    <name type="scientific">Kwoniella europaea PYCC6329</name>
    <dbReference type="NCBI Taxonomy" id="1423913"/>
    <lineage>
        <taxon>Eukaryota</taxon>
        <taxon>Fungi</taxon>
        <taxon>Dikarya</taxon>
        <taxon>Basidiomycota</taxon>
        <taxon>Agaricomycotina</taxon>
        <taxon>Tremellomycetes</taxon>
        <taxon>Tremellales</taxon>
        <taxon>Cryptococcaceae</taxon>
        <taxon>Kwoniella</taxon>
    </lineage>
</organism>
<feature type="region of interest" description="Disordered" evidence="1">
    <location>
        <begin position="1"/>
        <end position="25"/>
    </location>
</feature>
<keyword evidence="2" id="KW-0812">Transmembrane</keyword>
<dbReference type="AlphaFoldDB" id="A0AAX4KT88"/>
<proteinExistence type="predicted"/>
<dbReference type="RefSeq" id="XP_066087096.1">
    <property type="nucleotide sequence ID" value="XM_066230999.1"/>
</dbReference>
<evidence type="ECO:0000313" key="4">
    <source>
        <dbReference type="Proteomes" id="UP001358614"/>
    </source>
</evidence>
<evidence type="ECO:0000256" key="2">
    <source>
        <dbReference type="SAM" id="Phobius"/>
    </source>
</evidence>
<protein>
    <submittedName>
        <fullName evidence="3">Uncharacterized protein</fullName>
    </submittedName>
</protein>
<accession>A0AAX4KT88</accession>
<keyword evidence="2" id="KW-0472">Membrane</keyword>
<dbReference type="GeneID" id="91106052"/>
<evidence type="ECO:0000256" key="1">
    <source>
        <dbReference type="SAM" id="MobiDB-lite"/>
    </source>
</evidence>
<keyword evidence="2" id="KW-1133">Transmembrane helix</keyword>
<feature type="transmembrane region" description="Helical" evidence="2">
    <location>
        <begin position="95"/>
        <end position="112"/>
    </location>
</feature>
<keyword evidence="4" id="KW-1185">Reference proteome</keyword>
<name>A0AAX4KT88_9TREE</name>
<sequence length="113" mass="12402">MAQIKGGRSYEARPIPGPPQRQTHKRAVSYTILPPPPTYEQVEKLDALPDREAIPPPPQTSIVYNPETAVGGTLVNLISQINCTDPSGHSPKRQFGKIGIIAGVVFFPWGLFW</sequence>